<organism evidence="1 2">
    <name type="scientific">Kryptobacter tengchongensis</name>
    <dbReference type="NCBI Taxonomy" id="1643429"/>
    <lineage>
        <taxon>Bacteria</taxon>
        <taxon>Pseudomonadati</taxon>
        <taxon>Candidatus Kryptoniota</taxon>
        <taxon>Candidatus Kryptobacter</taxon>
    </lineage>
</organism>
<feature type="non-terminal residue" evidence="1">
    <location>
        <position position="1"/>
    </location>
</feature>
<dbReference type="PANTHER" id="PTHR12526:SF630">
    <property type="entry name" value="GLYCOSYLTRANSFERASE"/>
    <property type="match status" value="1"/>
</dbReference>
<dbReference type="SUPFAM" id="SSF53756">
    <property type="entry name" value="UDP-Glycosyltransferase/glycogen phosphorylase"/>
    <property type="match status" value="1"/>
</dbReference>
<accession>A0A656D760</accession>
<reference evidence="1 2" key="1">
    <citation type="submission" date="2015-11" db="EMBL/GenBank/DDBJ databases">
        <authorList>
            <person name="Varghese N."/>
        </authorList>
    </citation>
    <scope>NUCLEOTIDE SEQUENCE [LARGE SCALE GENOMIC DNA]</scope>
    <source>
        <strain evidence="1 2">JGI-24</strain>
    </source>
</reference>
<name>A0A656D760_KRYT1</name>
<keyword evidence="2" id="KW-1185">Reference proteome</keyword>
<sequence>IAEKFDVSFLCSSFDMEYLKSNGINANFKVIYNGINESFFEIKGDVIYDPKRIAFIGNLSYFPNLDAIYFFVREILPYILEKEPDAKFYIVGKNPPLRIRMMASKNIIVTGFVEDIKYEYLKSALIVAPIRFGAGMQNKIIEAIALGVPVVTTTLSLNGLPPELREFVFVADQPEEFAIKVINVLNNPSIRLRLSEVKNVIKKILSMDVIGHEVENHLINMLINKHQKI</sequence>
<dbReference type="RefSeq" id="WP_143713372.1">
    <property type="nucleotide sequence ID" value="NZ_CZVU01000026.1"/>
</dbReference>
<dbReference type="AlphaFoldDB" id="A0A656D760"/>
<dbReference type="Gene3D" id="3.40.50.2000">
    <property type="entry name" value="Glycogen Phosphorylase B"/>
    <property type="match status" value="2"/>
</dbReference>
<dbReference type="PANTHER" id="PTHR12526">
    <property type="entry name" value="GLYCOSYLTRANSFERASE"/>
    <property type="match status" value="1"/>
</dbReference>
<evidence type="ECO:0000313" key="1">
    <source>
        <dbReference type="EMBL" id="CUT00208.1"/>
    </source>
</evidence>
<evidence type="ECO:0000313" key="2">
    <source>
        <dbReference type="Proteomes" id="UP000243065"/>
    </source>
</evidence>
<protein>
    <submittedName>
        <fullName evidence="1">Glycosyl transferases group 1</fullName>
    </submittedName>
</protein>
<dbReference type="CDD" id="cd03801">
    <property type="entry name" value="GT4_PimA-like"/>
    <property type="match status" value="1"/>
</dbReference>
<dbReference type="Proteomes" id="UP000243065">
    <property type="component" value="Unassembled WGS sequence"/>
</dbReference>
<dbReference type="GO" id="GO:0016740">
    <property type="term" value="F:transferase activity"/>
    <property type="evidence" value="ECO:0007669"/>
    <property type="project" value="UniProtKB-KW"/>
</dbReference>
<gene>
    <name evidence="1" type="ORF">JGI24_00735</name>
</gene>
<proteinExistence type="predicted"/>
<keyword evidence="1" id="KW-0808">Transferase</keyword>
<dbReference type="Pfam" id="PF13692">
    <property type="entry name" value="Glyco_trans_1_4"/>
    <property type="match status" value="1"/>
</dbReference>
<dbReference type="OrthoDB" id="9807209at2"/>
<dbReference type="EMBL" id="CZVU01000026">
    <property type="protein sequence ID" value="CUT00208.1"/>
    <property type="molecule type" value="Genomic_DNA"/>
</dbReference>